<evidence type="ECO:0000313" key="2">
    <source>
        <dbReference type="EMBL" id="SCZ88876.1"/>
    </source>
</evidence>
<keyword evidence="3" id="KW-1185">Reference proteome</keyword>
<evidence type="ECO:0000313" key="3">
    <source>
        <dbReference type="Proteomes" id="UP000249723"/>
    </source>
</evidence>
<accession>A0A2X0KKT1</accession>
<dbReference type="STRING" id="289078.A0A2X0KKT1"/>
<dbReference type="InterPro" id="IPR029055">
    <property type="entry name" value="Ntn_hydrolases_N"/>
</dbReference>
<dbReference type="SMART" id="SM00948">
    <property type="entry name" value="Proteasome_A_N"/>
    <property type="match status" value="1"/>
</dbReference>
<dbReference type="GO" id="GO:0006511">
    <property type="term" value="P:ubiquitin-dependent protein catabolic process"/>
    <property type="evidence" value="ECO:0007669"/>
    <property type="project" value="InterPro"/>
</dbReference>
<name>A0A2X0KKT1_9BASI</name>
<organism evidence="2 3">
    <name type="scientific">Microbotryum saponariae</name>
    <dbReference type="NCBI Taxonomy" id="289078"/>
    <lineage>
        <taxon>Eukaryota</taxon>
        <taxon>Fungi</taxon>
        <taxon>Dikarya</taxon>
        <taxon>Basidiomycota</taxon>
        <taxon>Pucciniomycotina</taxon>
        <taxon>Microbotryomycetes</taxon>
        <taxon>Microbotryales</taxon>
        <taxon>Microbotryaceae</taxon>
        <taxon>Microbotryum</taxon>
    </lineage>
</organism>
<protein>
    <submittedName>
        <fullName evidence="2">BZ3500_MvSof-1268-A1-R1_Chr2-1g04702 protein</fullName>
    </submittedName>
</protein>
<reference evidence="3" key="1">
    <citation type="submission" date="2016-10" db="EMBL/GenBank/DDBJ databases">
        <authorList>
            <person name="Jeantristanb JTB J.-T."/>
            <person name="Ricardo R."/>
        </authorList>
    </citation>
    <scope>NUCLEOTIDE SEQUENCE [LARGE SCALE GENOMIC DNA]</scope>
</reference>
<dbReference type="OrthoDB" id="431557at2759"/>
<feature type="domain" description="Proteasome alpha-type subunits" evidence="1">
    <location>
        <begin position="2"/>
        <end position="24"/>
    </location>
</feature>
<proteinExistence type="predicted"/>
<gene>
    <name evidence="2" type="ORF">BZ3500_MVSOF-1268-A1-R1_CHR2-1G04702</name>
</gene>
<dbReference type="InterPro" id="IPR000426">
    <property type="entry name" value="Proteasome_asu_N"/>
</dbReference>
<dbReference type="GO" id="GO:0019773">
    <property type="term" value="C:proteasome core complex, alpha-subunit complex"/>
    <property type="evidence" value="ECO:0007669"/>
    <property type="project" value="InterPro"/>
</dbReference>
<dbReference type="SUPFAM" id="SSF56235">
    <property type="entry name" value="N-terminal nucleophile aminohydrolases (Ntn hydrolases)"/>
    <property type="match status" value="1"/>
</dbReference>
<sequence>MQSFSLTTFSPSGKLIQIEHALAAVGQGTTSLGIKASVDVTLVVAGVVIVFTRLDPRPRSITWPAVLTTAYHLFS</sequence>
<dbReference type="Pfam" id="PF10584">
    <property type="entry name" value="Proteasome_A_N"/>
    <property type="match status" value="1"/>
</dbReference>
<dbReference type="Proteomes" id="UP000249723">
    <property type="component" value="Unassembled WGS sequence"/>
</dbReference>
<dbReference type="EMBL" id="FMWP01000012">
    <property type="protein sequence ID" value="SCZ88876.1"/>
    <property type="molecule type" value="Genomic_DNA"/>
</dbReference>
<dbReference type="Gene3D" id="3.60.20.10">
    <property type="entry name" value="Glutamine Phosphoribosylpyrophosphate, subunit 1, domain 1"/>
    <property type="match status" value="1"/>
</dbReference>
<dbReference type="AlphaFoldDB" id="A0A2X0KKT1"/>
<evidence type="ECO:0000259" key="1">
    <source>
        <dbReference type="SMART" id="SM00948"/>
    </source>
</evidence>